<reference evidence="10 11" key="1">
    <citation type="submission" date="2024-10" db="EMBL/GenBank/DDBJ databases">
        <title>The Natural Products Discovery Center: Release of the First 8490 Sequenced Strains for Exploring Actinobacteria Biosynthetic Diversity.</title>
        <authorList>
            <person name="Kalkreuter E."/>
            <person name="Kautsar S.A."/>
            <person name="Yang D."/>
            <person name="Bader C.D."/>
            <person name="Teijaro C.N."/>
            <person name="Fluegel L."/>
            <person name="Davis C.M."/>
            <person name="Simpson J.R."/>
            <person name="Lauterbach L."/>
            <person name="Steele A.D."/>
            <person name="Gui C."/>
            <person name="Meng S."/>
            <person name="Li G."/>
            <person name="Viehrig K."/>
            <person name="Ye F."/>
            <person name="Su P."/>
            <person name="Kiefer A.F."/>
            <person name="Nichols A."/>
            <person name="Cepeda A.J."/>
            <person name="Yan W."/>
            <person name="Fan B."/>
            <person name="Jiang Y."/>
            <person name="Adhikari A."/>
            <person name="Zheng C.-J."/>
            <person name="Schuster L."/>
            <person name="Cowan T.M."/>
            <person name="Smanski M.J."/>
            <person name="Chevrette M.G."/>
            <person name="De Carvalho L.P.S."/>
            <person name="Shen B."/>
        </authorList>
    </citation>
    <scope>NUCLEOTIDE SEQUENCE [LARGE SCALE GENOMIC DNA]</scope>
    <source>
        <strain evidence="10 11">NPDC002593</strain>
    </source>
</reference>
<feature type="signal peptide" evidence="7">
    <location>
        <begin position="1"/>
        <end position="25"/>
    </location>
</feature>
<comment type="cofactor">
    <cofactor evidence="7">
        <name>Zn(2+)</name>
        <dbReference type="ChEBI" id="CHEBI:29105"/>
    </cofactor>
</comment>
<dbReference type="RefSeq" id="WP_157186405.1">
    <property type="nucleotide sequence ID" value="NZ_JBIAQY010000010.1"/>
</dbReference>
<keyword evidence="7" id="KW-0964">Secreted</keyword>
<feature type="chain" id="PRO_5044998028" description="Neutral metalloproteinase" evidence="7">
    <location>
        <begin position="26"/>
        <end position="548"/>
    </location>
</feature>
<evidence type="ECO:0000259" key="9">
    <source>
        <dbReference type="Pfam" id="PF02868"/>
    </source>
</evidence>
<dbReference type="Gene3D" id="3.10.170.10">
    <property type="match status" value="1"/>
</dbReference>
<keyword evidence="7" id="KW-0732">Signal</keyword>
<comment type="function">
    <text evidence="7">Extracellular zinc metalloprotease.</text>
</comment>
<dbReference type="InterPro" id="IPR027268">
    <property type="entry name" value="Peptidase_M4/M1_CTD_sf"/>
</dbReference>
<evidence type="ECO:0000256" key="1">
    <source>
        <dbReference type="ARBA" id="ARBA00009388"/>
    </source>
</evidence>
<dbReference type="Pfam" id="PF01447">
    <property type="entry name" value="Peptidase_M4"/>
    <property type="match status" value="1"/>
</dbReference>
<protein>
    <recommendedName>
        <fullName evidence="7">Neutral metalloproteinase</fullName>
        <ecNumber evidence="7">3.4.24.-</ecNumber>
    </recommendedName>
</protein>
<evidence type="ECO:0000256" key="7">
    <source>
        <dbReference type="RuleBase" id="RU366073"/>
    </source>
</evidence>
<evidence type="ECO:0000256" key="6">
    <source>
        <dbReference type="ARBA" id="ARBA00023049"/>
    </source>
</evidence>
<evidence type="ECO:0000256" key="5">
    <source>
        <dbReference type="ARBA" id="ARBA00022833"/>
    </source>
</evidence>
<organism evidence="10 11">
    <name type="scientific">Nocardia jiangxiensis</name>
    <dbReference type="NCBI Taxonomy" id="282685"/>
    <lineage>
        <taxon>Bacteria</taxon>
        <taxon>Bacillati</taxon>
        <taxon>Actinomycetota</taxon>
        <taxon>Actinomycetes</taxon>
        <taxon>Mycobacteriales</taxon>
        <taxon>Nocardiaceae</taxon>
        <taxon>Nocardia</taxon>
    </lineage>
</organism>
<gene>
    <name evidence="10" type="ORF">ACFYXQ_27385</name>
</gene>
<keyword evidence="5 7" id="KW-0862">Zinc</keyword>
<feature type="domain" description="Peptidase M4" evidence="8">
    <location>
        <begin position="303"/>
        <end position="362"/>
    </location>
</feature>
<sequence>MRVSIAALCAVAVLASVPAAGPASAQPPATPALVAAPKRIHRDAAGSVRQVVPDRPVPRVGASGGDADAALAHAAAVERLFGATTSGKLLVQKVSRRGRGSTVRLTQSIGAVPVYGAAVALALQPDGALLSASGALAEHISGHFPAGRTTPPASARDRAITTATALARVPASAVRVRAGVAVWFDPELTGSGPDKTAVPAYRFEVTAAGTGWRIFVAADSSGAVLDAWQTGANLTRVVCDANFHGSEAELGTPCGADGSYPVVRAEGQARVRGNDDANKVYDWIGDTERFYARYTDLGSLTDLIGIDAHDGRGKALRAHVRVCPDSCPYANAFWSDAEGFVMGTAVLGPDVVAHELTHGVTEKTSDLDYLNESGAINESLSDVFGEFTELTTRAKHSAEDRWKIGNGTQVGVIRDMKSPATAADPQPETYRGPGWAPATYSDRNRVPDLGGVHINSGVGNKLAFLITDGGTFGRRKIRGIGLEKAAALYWTVQTELYSSADYPALANTLLTACHDAVLEKDADFTDTDCQQVRTAVEAVRIPLREDRA</sequence>
<evidence type="ECO:0000259" key="8">
    <source>
        <dbReference type="Pfam" id="PF01447"/>
    </source>
</evidence>
<dbReference type="EMBL" id="JBIAQY010000010">
    <property type="protein sequence ID" value="MFF3571508.1"/>
    <property type="molecule type" value="Genomic_DNA"/>
</dbReference>
<dbReference type="PRINTS" id="PR00730">
    <property type="entry name" value="THERMOLYSIN"/>
</dbReference>
<dbReference type="EC" id="3.4.24.-" evidence="7"/>
<dbReference type="PANTHER" id="PTHR33794">
    <property type="entry name" value="BACILLOLYSIN"/>
    <property type="match status" value="1"/>
</dbReference>
<keyword evidence="11" id="KW-1185">Reference proteome</keyword>
<name>A0ABW6S7B3_9NOCA</name>
<comment type="subcellular location">
    <subcellularLocation>
        <location evidence="7">Secreted</location>
    </subcellularLocation>
</comment>
<dbReference type="InterPro" id="IPR013856">
    <property type="entry name" value="Peptidase_M4_domain"/>
</dbReference>
<accession>A0ABW6S7B3</accession>
<dbReference type="InterPro" id="IPR050728">
    <property type="entry name" value="Zinc_Metalloprotease_M4"/>
</dbReference>
<comment type="caution">
    <text evidence="10">The sequence shown here is derived from an EMBL/GenBank/DDBJ whole genome shotgun (WGS) entry which is preliminary data.</text>
</comment>
<evidence type="ECO:0000256" key="2">
    <source>
        <dbReference type="ARBA" id="ARBA00022670"/>
    </source>
</evidence>
<proteinExistence type="inferred from homology"/>
<comment type="similarity">
    <text evidence="1 7">Belongs to the peptidase M4 family.</text>
</comment>
<dbReference type="InterPro" id="IPR023612">
    <property type="entry name" value="Peptidase_M4"/>
</dbReference>
<dbReference type="Proteomes" id="UP001601992">
    <property type="component" value="Unassembled WGS sequence"/>
</dbReference>
<dbReference type="Gene3D" id="1.10.390.10">
    <property type="entry name" value="Neutral Protease Domain 2"/>
    <property type="match status" value="1"/>
</dbReference>
<keyword evidence="4 7" id="KW-0378">Hydrolase</keyword>
<dbReference type="PANTHER" id="PTHR33794:SF1">
    <property type="entry name" value="BACILLOLYSIN"/>
    <property type="match status" value="1"/>
</dbReference>
<evidence type="ECO:0000313" key="11">
    <source>
        <dbReference type="Proteomes" id="UP001601992"/>
    </source>
</evidence>
<dbReference type="Pfam" id="PF02868">
    <property type="entry name" value="Peptidase_M4_C"/>
    <property type="match status" value="1"/>
</dbReference>
<keyword evidence="6 7" id="KW-0482">Metalloprotease</keyword>
<keyword evidence="3" id="KW-0479">Metal-binding</keyword>
<feature type="domain" description="Peptidase M4 C-terminal" evidence="9">
    <location>
        <begin position="365"/>
        <end position="540"/>
    </location>
</feature>
<dbReference type="SUPFAM" id="SSF55486">
    <property type="entry name" value="Metalloproteases ('zincins'), catalytic domain"/>
    <property type="match status" value="1"/>
</dbReference>
<evidence type="ECO:0000256" key="4">
    <source>
        <dbReference type="ARBA" id="ARBA00022801"/>
    </source>
</evidence>
<keyword evidence="2 7" id="KW-0645">Protease</keyword>
<evidence type="ECO:0000313" key="10">
    <source>
        <dbReference type="EMBL" id="MFF3571508.1"/>
    </source>
</evidence>
<dbReference type="InterPro" id="IPR001570">
    <property type="entry name" value="Peptidase_M4_C_domain"/>
</dbReference>
<evidence type="ECO:0000256" key="3">
    <source>
        <dbReference type="ARBA" id="ARBA00022723"/>
    </source>
</evidence>